<name>A9WLE4_RENSM</name>
<organism evidence="1 2">
    <name type="scientific">Renibacterium salmoninarum (strain ATCC 33209 / DSM 20767 / JCM 11484 / NBRC 15589 / NCIMB 2235)</name>
    <dbReference type="NCBI Taxonomy" id="288705"/>
    <lineage>
        <taxon>Bacteria</taxon>
        <taxon>Bacillati</taxon>
        <taxon>Actinomycetota</taxon>
        <taxon>Actinomycetes</taxon>
        <taxon>Micrococcales</taxon>
        <taxon>Micrococcaceae</taxon>
        <taxon>Renibacterium</taxon>
    </lineage>
</organism>
<dbReference type="EMBL" id="CP000910">
    <property type="protein sequence ID" value="ABY22343.1"/>
    <property type="molecule type" value="Genomic_DNA"/>
</dbReference>
<gene>
    <name evidence="1" type="ordered locus">RSal33209_0594</name>
</gene>
<evidence type="ECO:0000313" key="2">
    <source>
        <dbReference type="Proteomes" id="UP000002007"/>
    </source>
</evidence>
<dbReference type="KEGG" id="rsa:RSal33209_0594"/>
<accession>A9WLE4</accession>
<keyword evidence="2" id="KW-1185">Reference proteome</keyword>
<protein>
    <submittedName>
        <fullName evidence="1">Uncharacterized protein</fullName>
    </submittedName>
</protein>
<reference evidence="2" key="1">
    <citation type="journal article" date="2008" name="J. Bacteriol.">
        <title>Genome sequence of the fish pathogen Renibacterium salmoninarum suggests reductive evolution away from an environmental Arthrobacter ancestor.</title>
        <authorList>
            <person name="Wiens G.D."/>
            <person name="Rockey D.D."/>
            <person name="Wu Z."/>
            <person name="Chang J."/>
            <person name="Levy R."/>
            <person name="Crane S."/>
            <person name="Chen D.S."/>
            <person name="Capri G.R."/>
            <person name="Burnett J.R."/>
            <person name="Sudheesh P.S."/>
            <person name="Schipma M.J."/>
            <person name="Burd H."/>
            <person name="Bhattacharyya A."/>
            <person name="Rhodes L.D."/>
            <person name="Kaul R."/>
            <person name="Strom M.S."/>
        </authorList>
    </citation>
    <scope>NUCLEOTIDE SEQUENCE [LARGE SCALE GENOMIC DNA]</scope>
    <source>
        <strain evidence="2">ATCC 33209 / DSM 20767 / JCM 11484 / NBRC 15589 / NCIMB 2235</strain>
    </source>
</reference>
<dbReference type="HOGENOM" id="CLU_2791032_0_0_11"/>
<dbReference type="AlphaFoldDB" id="A9WLE4"/>
<proteinExistence type="predicted"/>
<sequence>MILLWLALKAAATLSIPANGDQKVIAPLGSAADAELPAEPEPQPASSNALPVKTTAPISSLRRLIVLL</sequence>
<dbReference type="Proteomes" id="UP000002007">
    <property type="component" value="Chromosome"/>
</dbReference>
<evidence type="ECO:0000313" key="1">
    <source>
        <dbReference type="EMBL" id="ABY22343.1"/>
    </source>
</evidence>